<organism evidence="3 4">
    <name type="scientific">Cellulomonas edaphi</name>
    <dbReference type="NCBI Taxonomy" id="3053468"/>
    <lineage>
        <taxon>Bacteria</taxon>
        <taxon>Bacillati</taxon>
        <taxon>Actinomycetota</taxon>
        <taxon>Actinomycetes</taxon>
        <taxon>Micrococcales</taxon>
        <taxon>Cellulomonadaceae</taxon>
        <taxon>Cellulomonas</taxon>
    </lineage>
</organism>
<comment type="caution">
    <text evidence="3">The sequence shown here is derived from an EMBL/GenBank/DDBJ whole genome shotgun (WGS) entry which is preliminary data.</text>
</comment>
<sequence length="310" mass="32821">MSTEDRLREIAGDAGISVWVHAERLDGPPGSITLGGDHPVAIASLYKLPLAVAWADRVAAGELDPWERLTLSAGRVPGPTGIAMLLDDVSISMRDAVRLMIAVSDNAAGDAILARTGTAWLREWLATHGLHDTSVLRGSADTLRLVQRDTGASSTALAERALADVEHDVLTSQYDAALASSSTASDLCAVLALLWSRRHPAHAVVRDALAHQAWRHRVGSGFPHDDVAIHGKTGTLGRLRHEAAVVTFPGELPVAVAVLTRSARAERHLPRVDAAIGELARTAVHPLRLAVSRAPAPGSRPARGRSQSRG</sequence>
<evidence type="ECO:0000256" key="1">
    <source>
        <dbReference type="SAM" id="MobiDB-lite"/>
    </source>
</evidence>
<dbReference type="RefSeq" id="WP_289444741.1">
    <property type="nucleotide sequence ID" value="NZ_JAUCGR010000001.1"/>
</dbReference>
<dbReference type="GO" id="GO:0016787">
    <property type="term" value="F:hydrolase activity"/>
    <property type="evidence" value="ECO:0007669"/>
    <property type="project" value="UniProtKB-KW"/>
</dbReference>
<accession>A0ABT7S543</accession>
<feature type="region of interest" description="Disordered" evidence="1">
    <location>
        <begin position="290"/>
        <end position="310"/>
    </location>
</feature>
<evidence type="ECO:0000313" key="4">
    <source>
        <dbReference type="Proteomes" id="UP001321453"/>
    </source>
</evidence>
<dbReference type="PANTHER" id="PTHR35333:SF3">
    <property type="entry name" value="BETA-LACTAMASE-TYPE TRANSPEPTIDASE FOLD CONTAINING PROTEIN"/>
    <property type="match status" value="1"/>
</dbReference>
<dbReference type="InterPro" id="IPR012338">
    <property type="entry name" value="Beta-lactam/transpept-like"/>
</dbReference>
<name>A0ABT7S543_9CELL</name>
<proteinExistence type="predicted"/>
<dbReference type="InterPro" id="IPR045155">
    <property type="entry name" value="Beta-lactam_cat"/>
</dbReference>
<reference evidence="3 4" key="1">
    <citation type="submission" date="2023-06" db="EMBL/GenBank/DDBJ databases">
        <title>Cellulomonas sp. MW9 Whole genome sequence.</title>
        <authorList>
            <person name="Park S."/>
        </authorList>
    </citation>
    <scope>NUCLEOTIDE SEQUENCE [LARGE SCALE GENOMIC DNA]</scope>
    <source>
        <strain evidence="3 4">MW9</strain>
    </source>
</reference>
<evidence type="ECO:0000259" key="2">
    <source>
        <dbReference type="Pfam" id="PF13354"/>
    </source>
</evidence>
<gene>
    <name evidence="3" type="ORF">QRT05_01970</name>
</gene>
<dbReference type="InterPro" id="IPR000871">
    <property type="entry name" value="Beta-lactam_class-A"/>
</dbReference>
<keyword evidence="4" id="KW-1185">Reference proteome</keyword>
<dbReference type="Gene3D" id="3.40.710.10">
    <property type="entry name" value="DD-peptidase/beta-lactamase superfamily"/>
    <property type="match status" value="1"/>
</dbReference>
<protein>
    <submittedName>
        <fullName evidence="3">Serine hydrolase</fullName>
    </submittedName>
</protein>
<dbReference type="PANTHER" id="PTHR35333">
    <property type="entry name" value="BETA-LACTAMASE"/>
    <property type="match status" value="1"/>
</dbReference>
<dbReference type="SUPFAM" id="SSF56601">
    <property type="entry name" value="beta-lactamase/transpeptidase-like"/>
    <property type="match status" value="1"/>
</dbReference>
<feature type="domain" description="Beta-lactamase class A catalytic" evidence="2">
    <location>
        <begin position="32"/>
        <end position="260"/>
    </location>
</feature>
<dbReference type="Proteomes" id="UP001321453">
    <property type="component" value="Unassembled WGS sequence"/>
</dbReference>
<evidence type="ECO:0000313" key="3">
    <source>
        <dbReference type="EMBL" id="MDM7830089.1"/>
    </source>
</evidence>
<dbReference type="Pfam" id="PF13354">
    <property type="entry name" value="Beta-lactamase2"/>
    <property type="match status" value="1"/>
</dbReference>
<keyword evidence="3" id="KW-0378">Hydrolase</keyword>
<dbReference type="EMBL" id="JAUCGR010000001">
    <property type="protein sequence ID" value="MDM7830089.1"/>
    <property type="molecule type" value="Genomic_DNA"/>
</dbReference>